<keyword evidence="5" id="KW-1185">Reference proteome</keyword>
<dbReference type="GO" id="GO:0009507">
    <property type="term" value="C:chloroplast"/>
    <property type="evidence" value="ECO:0007669"/>
    <property type="project" value="TreeGrafter"/>
</dbReference>
<dbReference type="InterPro" id="IPR011990">
    <property type="entry name" value="TPR-like_helical_dom_sf"/>
</dbReference>
<dbReference type="PANTHER" id="PTHR47936:SF1">
    <property type="entry name" value="PENTATRICOPEPTIDE REPEAT-CONTAINING PROTEIN GUN1, CHLOROPLASTIC"/>
    <property type="match status" value="1"/>
</dbReference>
<dbReference type="GO" id="GO:0031930">
    <property type="term" value="P:mitochondria-nucleus signaling pathway"/>
    <property type="evidence" value="ECO:0007669"/>
    <property type="project" value="TreeGrafter"/>
</dbReference>
<dbReference type="PANTHER" id="PTHR47936">
    <property type="entry name" value="PPR_LONG DOMAIN-CONTAINING PROTEIN"/>
    <property type="match status" value="1"/>
</dbReference>
<evidence type="ECO:0000313" key="4">
    <source>
        <dbReference type="EMBL" id="CAA2964088.1"/>
    </source>
</evidence>
<comment type="similarity">
    <text evidence="1">Belongs to the PPR family. P subfamily.</text>
</comment>
<dbReference type="InterPro" id="IPR002885">
    <property type="entry name" value="PPR_rpt"/>
</dbReference>
<proteinExistence type="inferred from homology"/>
<gene>
    <name evidence="4" type="ORF">OLEA9_A033028</name>
</gene>
<evidence type="ECO:0000313" key="5">
    <source>
        <dbReference type="Proteomes" id="UP000594638"/>
    </source>
</evidence>
<feature type="repeat" description="PPR" evidence="3">
    <location>
        <begin position="91"/>
        <end position="125"/>
    </location>
</feature>
<dbReference type="PROSITE" id="PS51375">
    <property type="entry name" value="PPR"/>
    <property type="match status" value="2"/>
</dbReference>
<feature type="repeat" description="PPR" evidence="3">
    <location>
        <begin position="126"/>
        <end position="160"/>
    </location>
</feature>
<dbReference type="Gramene" id="OE9A033028T1">
    <property type="protein sequence ID" value="OE9A033028C1"/>
    <property type="gene ID" value="OE9A033028"/>
</dbReference>
<accession>A0A8S0QCU5</accession>
<reference evidence="4 5" key="1">
    <citation type="submission" date="2019-12" db="EMBL/GenBank/DDBJ databases">
        <authorList>
            <person name="Alioto T."/>
            <person name="Alioto T."/>
            <person name="Gomez Garrido J."/>
        </authorList>
    </citation>
    <scope>NUCLEOTIDE SEQUENCE [LARGE SCALE GENOMIC DNA]</scope>
</reference>
<dbReference type="OrthoDB" id="185373at2759"/>
<dbReference type="NCBIfam" id="TIGR00756">
    <property type="entry name" value="PPR"/>
    <property type="match status" value="1"/>
</dbReference>
<dbReference type="Gene3D" id="1.25.40.10">
    <property type="entry name" value="Tetratricopeptide repeat domain"/>
    <property type="match status" value="1"/>
</dbReference>
<dbReference type="Pfam" id="PF01535">
    <property type="entry name" value="PPR"/>
    <property type="match status" value="2"/>
</dbReference>
<dbReference type="EMBL" id="CACTIH010001818">
    <property type="protein sequence ID" value="CAA2964088.1"/>
    <property type="molecule type" value="Genomic_DNA"/>
</dbReference>
<protein>
    <submittedName>
        <fullName evidence="4">Pentatricopeptide repeat-containing At1g10910, chloroplastic isoform X1</fullName>
    </submittedName>
</protein>
<keyword evidence="2" id="KW-0677">Repeat</keyword>
<evidence type="ECO:0000256" key="1">
    <source>
        <dbReference type="ARBA" id="ARBA00007626"/>
    </source>
</evidence>
<evidence type="ECO:0000256" key="2">
    <source>
        <dbReference type="ARBA" id="ARBA00022737"/>
    </source>
</evidence>
<sequence length="178" mass="20349">MDEAVIKVELRVWNPSRSKLAIAIISGVDDIWIIEDVTKVELRVWNPSRPKFDDIWIGEVVLKVELRLWNPSHSKLAIAIIRGVDDIWILDSITYKTLLSVCISNNRCEEVEKYFEQSKSEAHDPIVFHYSSLLNAYAIDGNYEKADKLIQEMKSAGLELNKVCKNDLQNSTTHALHG</sequence>
<dbReference type="GO" id="GO:0010019">
    <property type="term" value="P:chloroplast-nucleus signaling pathway"/>
    <property type="evidence" value="ECO:0007669"/>
    <property type="project" value="TreeGrafter"/>
</dbReference>
<organism evidence="4 5">
    <name type="scientific">Olea europaea subsp. europaea</name>
    <dbReference type="NCBI Taxonomy" id="158383"/>
    <lineage>
        <taxon>Eukaryota</taxon>
        <taxon>Viridiplantae</taxon>
        <taxon>Streptophyta</taxon>
        <taxon>Embryophyta</taxon>
        <taxon>Tracheophyta</taxon>
        <taxon>Spermatophyta</taxon>
        <taxon>Magnoliopsida</taxon>
        <taxon>eudicotyledons</taxon>
        <taxon>Gunneridae</taxon>
        <taxon>Pentapetalae</taxon>
        <taxon>asterids</taxon>
        <taxon>lamiids</taxon>
        <taxon>Lamiales</taxon>
        <taxon>Oleaceae</taxon>
        <taxon>Oleeae</taxon>
        <taxon>Olea</taxon>
    </lineage>
</organism>
<evidence type="ECO:0000256" key="3">
    <source>
        <dbReference type="PROSITE-ProRule" id="PRU00708"/>
    </source>
</evidence>
<dbReference type="Proteomes" id="UP000594638">
    <property type="component" value="Unassembled WGS sequence"/>
</dbReference>
<dbReference type="AlphaFoldDB" id="A0A8S0QCU5"/>
<comment type="caution">
    <text evidence="4">The sequence shown here is derived from an EMBL/GenBank/DDBJ whole genome shotgun (WGS) entry which is preliminary data.</text>
</comment>
<name>A0A8S0QCU5_OLEEU</name>